<reference evidence="3" key="1">
    <citation type="submission" date="2017-03" db="EMBL/GenBank/DDBJ databases">
        <title>Phytopthora megakarya and P. palmivora, two closely related causual agents of cacao black pod achieved similar genome size and gene model numbers by different mechanisms.</title>
        <authorList>
            <person name="Ali S."/>
            <person name="Shao J."/>
            <person name="Larry D.J."/>
            <person name="Kronmiller B."/>
            <person name="Shen D."/>
            <person name="Strem M.D."/>
            <person name="Melnick R.L."/>
            <person name="Guiltinan M.J."/>
            <person name="Tyler B.M."/>
            <person name="Meinhardt L.W."/>
            <person name="Bailey B.A."/>
        </authorList>
    </citation>
    <scope>NUCLEOTIDE SEQUENCE [LARGE SCALE GENOMIC DNA]</scope>
    <source>
        <strain evidence="3">zdho120</strain>
    </source>
</reference>
<keyword evidence="2" id="KW-0812">Transmembrane</keyword>
<evidence type="ECO:0000313" key="3">
    <source>
        <dbReference type="Proteomes" id="UP000198211"/>
    </source>
</evidence>
<keyword evidence="3" id="KW-1185">Reference proteome</keyword>
<comment type="caution">
    <text evidence="2">The sequence shown here is derived from an EMBL/GenBank/DDBJ whole genome shotgun (WGS) entry which is preliminary data.</text>
</comment>
<sequence length="173" mass="19224">MRTIAWLLLGLHSVAAMKQSWVFEGEDRSHFLIERFGFGPSGRMDVRVSDVAIKAPQEAEDIEAGLLFVHQDDLWDTVALLDDAVGGGDLEDPIAAETSAKGDKCVLQMRQDSRWIDLTDALTWNVSRGMNHVKLEGREGGGHNGPLNTGFYYIFYAQCTPGVQVSFHVKMKK</sequence>
<gene>
    <name evidence="2" type="ORF">PHMEG_00037439</name>
</gene>
<dbReference type="EMBL" id="NBNE01016430">
    <property type="protein sequence ID" value="OWY93238.1"/>
    <property type="molecule type" value="Genomic_DNA"/>
</dbReference>
<feature type="signal peptide" evidence="1">
    <location>
        <begin position="1"/>
        <end position="16"/>
    </location>
</feature>
<protein>
    <submittedName>
        <fullName evidence="2">Transmembrane protein</fullName>
    </submittedName>
</protein>
<keyword evidence="1" id="KW-0732">Signal</keyword>
<organism evidence="2 3">
    <name type="scientific">Phytophthora megakarya</name>
    <dbReference type="NCBI Taxonomy" id="4795"/>
    <lineage>
        <taxon>Eukaryota</taxon>
        <taxon>Sar</taxon>
        <taxon>Stramenopiles</taxon>
        <taxon>Oomycota</taxon>
        <taxon>Peronosporomycetes</taxon>
        <taxon>Peronosporales</taxon>
        <taxon>Peronosporaceae</taxon>
        <taxon>Phytophthora</taxon>
    </lineage>
</organism>
<proteinExistence type="predicted"/>
<feature type="chain" id="PRO_5012488655" evidence="1">
    <location>
        <begin position="17"/>
        <end position="173"/>
    </location>
</feature>
<evidence type="ECO:0000256" key="1">
    <source>
        <dbReference type="SAM" id="SignalP"/>
    </source>
</evidence>
<dbReference type="OrthoDB" id="29657at2759"/>
<keyword evidence="2" id="KW-0472">Membrane</keyword>
<name>A0A225UJS7_9STRA</name>
<accession>A0A225UJS7</accession>
<dbReference type="AlphaFoldDB" id="A0A225UJS7"/>
<dbReference type="Proteomes" id="UP000198211">
    <property type="component" value="Unassembled WGS sequence"/>
</dbReference>
<evidence type="ECO:0000313" key="2">
    <source>
        <dbReference type="EMBL" id="OWY93238.1"/>
    </source>
</evidence>